<keyword evidence="2" id="KW-1185">Reference proteome</keyword>
<dbReference type="EMBL" id="JAIWYP010000005">
    <property type="protein sequence ID" value="KAH3828995.1"/>
    <property type="molecule type" value="Genomic_DNA"/>
</dbReference>
<dbReference type="Proteomes" id="UP000828390">
    <property type="component" value="Unassembled WGS sequence"/>
</dbReference>
<dbReference type="AlphaFoldDB" id="A0A9D4JY25"/>
<name>A0A9D4JY25_DREPO</name>
<evidence type="ECO:0000313" key="1">
    <source>
        <dbReference type="EMBL" id="KAH3828995.1"/>
    </source>
</evidence>
<sequence>MNVTKSQSSIHFAGDILIAGKNISADGTFGSYFRTFAIQSSEVIVEEIASRNFSRVEMNGRLISPVFIDGVVIFLTAGGSKQTCSMELRRNRGKSWLYFVFPLFFSWTLQC</sequence>
<accession>A0A9D4JY25</accession>
<evidence type="ECO:0000313" key="2">
    <source>
        <dbReference type="Proteomes" id="UP000828390"/>
    </source>
</evidence>
<reference evidence="1" key="2">
    <citation type="submission" date="2020-11" db="EMBL/GenBank/DDBJ databases">
        <authorList>
            <person name="McCartney M.A."/>
            <person name="Auch B."/>
            <person name="Kono T."/>
            <person name="Mallez S."/>
            <person name="Becker A."/>
            <person name="Gohl D.M."/>
            <person name="Silverstein K.A.T."/>
            <person name="Koren S."/>
            <person name="Bechman K.B."/>
            <person name="Herman A."/>
            <person name="Abrahante J.E."/>
            <person name="Garbe J."/>
        </authorList>
    </citation>
    <scope>NUCLEOTIDE SEQUENCE</scope>
    <source>
        <strain evidence="1">Duluth1</strain>
        <tissue evidence="1">Whole animal</tissue>
    </source>
</reference>
<proteinExistence type="predicted"/>
<organism evidence="1 2">
    <name type="scientific">Dreissena polymorpha</name>
    <name type="common">Zebra mussel</name>
    <name type="synonym">Mytilus polymorpha</name>
    <dbReference type="NCBI Taxonomy" id="45954"/>
    <lineage>
        <taxon>Eukaryota</taxon>
        <taxon>Metazoa</taxon>
        <taxon>Spiralia</taxon>
        <taxon>Lophotrochozoa</taxon>
        <taxon>Mollusca</taxon>
        <taxon>Bivalvia</taxon>
        <taxon>Autobranchia</taxon>
        <taxon>Heteroconchia</taxon>
        <taxon>Euheterodonta</taxon>
        <taxon>Imparidentia</taxon>
        <taxon>Neoheterodontei</taxon>
        <taxon>Myida</taxon>
        <taxon>Dreissenoidea</taxon>
        <taxon>Dreissenidae</taxon>
        <taxon>Dreissena</taxon>
    </lineage>
</organism>
<gene>
    <name evidence="1" type="ORF">DPMN_130983</name>
</gene>
<reference evidence="1" key="1">
    <citation type="journal article" date="2019" name="bioRxiv">
        <title>The Genome of the Zebra Mussel, Dreissena polymorpha: A Resource for Invasive Species Research.</title>
        <authorList>
            <person name="McCartney M.A."/>
            <person name="Auch B."/>
            <person name="Kono T."/>
            <person name="Mallez S."/>
            <person name="Zhang Y."/>
            <person name="Obille A."/>
            <person name="Becker A."/>
            <person name="Abrahante J.E."/>
            <person name="Garbe J."/>
            <person name="Badalamenti J.P."/>
            <person name="Herman A."/>
            <person name="Mangelson H."/>
            <person name="Liachko I."/>
            <person name="Sullivan S."/>
            <person name="Sone E.D."/>
            <person name="Koren S."/>
            <person name="Silverstein K.A.T."/>
            <person name="Beckman K.B."/>
            <person name="Gohl D.M."/>
        </authorList>
    </citation>
    <scope>NUCLEOTIDE SEQUENCE</scope>
    <source>
        <strain evidence="1">Duluth1</strain>
        <tissue evidence="1">Whole animal</tissue>
    </source>
</reference>
<comment type="caution">
    <text evidence="1">The sequence shown here is derived from an EMBL/GenBank/DDBJ whole genome shotgun (WGS) entry which is preliminary data.</text>
</comment>
<protein>
    <submittedName>
        <fullName evidence="1">Uncharacterized protein</fullName>
    </submittedName>
</protein>